<dbReference type="GO" id="GO:0009007">
    <property type="term" value="F:site-specific DNA-methyltransferase (adenine-specific) activity"/>
    <property type="evidence" value="ECO:0007669"/>
    <property type="project" value="InterPro"/>
</dbReference>
<reference evidence="1 2" key="1">
    <citation type="submission" date="2019-03" db="EMBL/GenBank/DDBJ databases">
        <title>Single cell metagenomics reveals metabolic interactions within the superorganism composed of flagellate Streblomastix strix and complex community of Bacteroidetes bacteria on its surface.</title>
        <authorList>
            <person name="Treitli S.C."/>
            <person name="Kolisko M."/>
            <person name="Husnik F."/>
            <person name="Keeling P."/>
            <person name="Hampl V."/>
        </authorList>
    </citation>
    <scope>NUCLEOTIDE SEQUENCE [LARGE SCALE GENOMIC DNA]</scope>
    <source>
        <strain evidence="1">St1</strain>
    </source>
</reference>
<organism evidence="1 2">
    <name type="scientific">Candidatus Ordinivivax streblomastigis</name>
    <dbReference type="NCBI Taxonomy" id="2540710"/>
    <lineage>
        <taxon>Bacteria</taxon>
        <taxon>Pseudomonadati</taxon>
        <taxon>Bacteroidota</taxon>
        <taxon>Bacteroidia</taxon>
        <taxon>Bacteroidales</taxon>
        <taxon>Candidatus Ordinivivax</taxon>
    </lineage>
</organism>
<name>A0A5M8P2X5_9BACT</name>
<proteinExistence type="predicted"/>
<evidence type="ECO:0008006" key="3">
    <source>
        <dbReference type="Google" id="ProtNLM"/>
    </source>
</evidence>
<dbReference type="InterPro" id="IPR008593">
    <property type="entry name" value="Dam_MeTrfase"/>
</dbReference>
<protein>
    <recommendedName>
        <fullName evidence="3">Adenine methyltransferase</fullName>
    </recommendedName>
</protein>
<dbReference type="GO" id="GO:0009307">
    <property type="term" value="P:DNA restriction-modification system"/>
    <property type="evidence" value="ECO:0007669"/>
    <property type="project" value="InterPro"/>
</dbReference>
<dbReference type="GO" id="GO:0003677">
    <property type="term" value="F:DNA binding"/>
    <property type="evidence" value="ECO:0007669"/>
    <property type="project" value="InterPro"/>
</dbReference>
<comment type="caution">
    <text evidence="1">The sequence shown here is derived from an EMBL/GenBank/DDBJ whole genome shotgun (WGS) entry which is preliminary data.</text>
</comment>
<evidence type="ECO:0000313" key="2">
    <source>
        <dbReference type="Proteomes" id="UP000324575"/>
    </source>
</evidence>
<dbReference type="Pfam" id="PF05869">
    <property type="entry name" value="Dam"/>
    <property type="match status" value="1"/>
</dbReference>
<sequence>MDTSFEKSAKSTDEWYTPPSIFERLGKFDLDPCAPVTPMWKIAKTNYNIIDDGLTKDWVGRVWLNPPYSRPVLDRFVEKLIFHGNGIALLFNRCDCRLFQDLLFNNAQGILFIKGRVKFYTQDGKQGGTPGCGSVLVAFGRENAEILKHSGIQGKYFEI</sequence>
<gene>
    <name evidence="1" type="ORF">EZS26_000973</name>
</gene>
<dbReference type="AlphaFoldDB" id="A0A5M8P2X5"/>
<accession>A0A5M8P2X5</accession>
<evidence type="ECO:0000313" key="1">
    <source>
        <dbReference type="EMBL" id="KAA6302803.1"/>
    </source>
</evidence>
<dbReference type="Proteomes" id="UP000324575">
    <property type="component" value="Unassembled WGS sequence"/>
</dbReference>
<dbReference type="EMBL" id="SNRX01000005">
    <property type="protein sequence ID" value="KAA6302803.1"/>
    <property type="molecule type" value="Genomic_DNA"/>
</dbReference>